<evidence type="ECO:0000256" key="1">
    <source>
        <dbReference type="SAM" id="MobiDB-lite"/>
    </source>
</evidence>
<dbReference type="Proteomes" id="UP000011599">
    <property type="component" value="Unassembled WGS sequence"/>
</dbReference>
<evidence type="ECO:0000256" key="2">
    <source>
        <dbReference type="SAM" id="Phobius"/>
    </source>
</evidence>
<dbReference type="eggNOG" id="arCOG09128">
    <property type="taxonomic scope" value="Archaea"/>
</dbReference>
<comment type="caution">
    <text evidence="3">The sequence shown here is derived from an EMBL/GenBank/DDBJ whole genome shotgun (WGS) entry which is preliminary data.</text>
</comment>
<accession>L9VZR9</accession>
<dbReference type="RefSeq" id="WP_006089697.1">
    <property type="nucleotide sequence ID" value="NZ_AOHW01000027.1"/>
</dbReference>
<evidence type="ECO:0000313" key="3">
    <source>
        <dbReference type="EMBL" id="ELY41548.1"/>
    </source>
</evidence>
<dbReference type="AlphaFoldDB" id="L9VZR9"/>
<dbReference type="SUPFAM" id="SSF101898">
    <property type="entry name" value="NHL repeat"/>
    <property type="match status" value="1"/>
</dbReference>
<feature type="compositionally biased region" description="Low complexity" evidence="1">
    <location>
        <begin position="75"/>
        <end position="88"/>
    </location>
</feature>
<evidence type="ECO:0008006" key="5">
    <source>
        <dbReference type="Google" id="ProtNLM"/>
    </source>
</evidence>
<sequence>MTTHDASADANGFVRFFRNYTKTWIHAVATAGLTAFGTLTIVHNWFAALAIASYLVPPVVLYLWHGRARPREDSATVADSSDGSSSSSVDERGNGTPVESEQPGKSERAGARAPARETSTTDASAANAQDAAGDASGSETAETESNAATERRSTAGMDDERGGGTTLEHAETADGDAPEPVQSEADEATRSDDRNSDGADVSTETQSGWHAVDAPAETTLRDASVSTSGGYAVGDGGIVLASGEGNGEERAEEGDENGWRVLLEDGPAAGGNDLRGVDATSDGGAVWVAGDSGSLGRIDAETGRHVDYTAPEDITDNWLGVAVAGGAGSETVLLINGSGAVLRGAYRGDTLEWTGPEKPGSGSSLSGVALLADGVGYCCDTNDGVFETTDGGESFERVGLEGADGTLTDIATTGKGECLVAADDGVVHRYDGPTWTPERVADRAATGIAGHDERVAVCTDDAVSERDGATAEWERFDVDASGPLLGVSIDGTRGIAVGESGALLERE</sequence>
<feature type="region of interest" description="Disordered" evidence="1">
    <location>
        <begin position="72"/>
        <end position="257"/>
    </location>
</feature>
<feature type="compositionally biased region" description="Basic and acidic residues" evidence="1">
    <location>
        <begin position="187"/>
        <end position="197"/>
    </location>
</feature>
<proteinExistence type="predicted"/>
<keyword evidence="2" id="KW-0812">Transmembrane</keyword>
<keyword evidence="4" id="KW-1185">Reference proteome</keyword>
<feature type="compositionally biased region" description="Low complexity" evidence="1">
    <location>
        <begin position="118"/>
        <end position="148"/>
    </location>
</feature>
<evidence type="ECO:0000313" key="4">
    <source>
        <dbReference type="Proteomes" id="UP000011599"/>
    </source>
</evidence>
<dbReference type="STRING" id="1114856.GCA_000383975_02294"/>
<dbReference type="PATRIC" id="fig|1114856.3.peg.1949"/>
<protein>
    <recommendedName>
        <fullName evidence="5">Photosynthesis system II assembly factor Ycf48/Hcf136-like domain-containing protein</fullName>
    </recommendedName>
</protein>
<reference evidence="3 4" key="1">
    <citation type="journal article" date="2014" name="PLoS Genet.">
        <title>Phylogenetically driven sequencing of extremely halophilic archaea reveals strategies for static and dynamic osmo-response.</title>
        <authorList>
            <person name="Becker E.A."/>
            <person name="Seitzer P.M."/>
            <person name="Tritt A."/>
            <person name="Larsen D."/>
            <person name="Krusor M."/>
            <person name="Yao A.I."/>
            <person name="Wu D."/>
            <person name="Madern D."/>
            <person name="Eisen J.A."/>
            <person name="Darling A.E."/>
            <person name="Facciotti M.T."/>
        </authorList>
    </citation>
    <scope>NUCLEOTIDE SEQUENCE [LARGE SCALE GENOMIC DNA]</scope>
    <source>
        <strain evidence="3 4">GA33</strain>
    </source>
</reference>
<organism evidence="3 4">
    <name type="scientific">Natronorubrum tibetense GA33</name>
    <dbReference type="NCBI Taxonomy" id="1114856"/>
    <lineage>
        <taxon>Archaea</taxon>
        <taxon>Methanobacteriati</taxon>
        <taxon>Methanobacteriota</taxon>
        <taxon>Stenosarchaea group</taxon>
        <taxon>Halobacteria</taxon>
        <taxon>Halobacteriales</taxon>
        <taxon>Natrialbaceae</taxon>
        <taxon>Natronorubrum</taxon>
    </lineage>
</organism>
<name>L9VZR9_9EURY</name>
<feature type="compositionally biased region" description="Basic and acidic residues" evidence="1">
    <location>
        <begin position="149"/>
        <end position="172"/>
    </location>
</feature>
<keyword evidence="2" id="KW-0472">Membrane</keyword>
<keyword evidence="2" id="KW-1133">Transmembrane helix</keyword>
<dbReference type="OrthoDB" id="320255at2157"/>
<gene>
    <name evidence="3" type="ORF">C496_09361</name>
</gene>
<feature type="transmembrane region" description="Helical" evidence="2">
    <location>
        <begin position="23"/>
        <end position="39"/>
    </location>
</feature>
<dbReference type="EMBL" id="AOHW01000027">
    <property type="protein sequence ID" value="ELY41548.1"/>
    <property type="molecule type" value="Genomic_DNA"/>
</dbReference>